<organism evidence="2 3">
    <name type="scientific">Roseburia porci</name>
    <dbReference type="NCBI Taxonomy" id="2605790"/>
    <lineage>
        <taxon>Bacteria</taxon>
        <taxon>Bacillati</taxon>
        <taxon>Bacillota</taxon>
        <taxon>Clostridia</taxon>
        <taxon>Lachnospirales</taxon>
        <taxon>Lachnospiraceae</taxon>
        <taxon>Roseburia</taxon>
    </lineage>
</organism>
<reference evidence="2 3" key="1">
    <citation type="submission" date="2019-08" db="EMBL/GenBank/DDBJ databases">
        <title>In-depth cultivation of the pig gut microbiome towards novel bacterial diversity and tailored functional studies.</title>
        <authorList>
            <person name="Wylensek D."/>
            <person name="Hitch T.C.A."/>
            <person name="Clavel T."/>
        </authorList>
    </citation>
    <scope>NUCLEOTIDE SEQUENCE [LARGE SCALE GENOMIC DNA]</scope>
    <source>
        <strain evidence="2 3">MUC/MUC-530-WT-4D</strain>
    </source>
</reference>
<comment type="caution">
    <text evidence="2">The sequence shown here is derived from an EMBL/GenBank/DDBJ whole genome shotgun (WGS) entry which is preliminary data.</text>
</comment>
<feature type="transmembrane region" description="Helical" evidence="1">
    <location>
        <begin position="166"/>
        <end position="197"/>
    </location>
</feature>
<dbReference type="AlphaFoldDB" id="A0A6L5YQT3"/>
<evidence type="ECO:0000256" key="1">
    <source>
        <dbReference type="SAM" id="Phobius"/>
    </source>
</evidence>
<dbReference type="Proteomes" id="UP000474024">
    <property type="component" value="Unassembled WGS sequence"/>
</dbReference>
<dbReference type="EMBL" id="VUNI01000009">
    <property type="protein sequence ID" value="MST74770.1"/>
    <property type="molecule type" value="Genomic_DNA"/>
</dbReference>
<keyword evidence="1" id="KW-1133">Transmembrane helix</keyword>
<protein>
    <submittedName>
        <fullName evidence="2">Uncharacterized protein</fullName>
    </submittedName>
</protein>
<keyword evidence="3" id="KW-1185">Reference proteome</keyword>
<keyword evidence="1" id="KW-0472">Membrane</keyword>
<evidence type="ECO:0000313" key="3">
    <source>
        <dbReference type="Proteomes" id="UP000474024"/>
    </source>
</evidence>
<accession>A0A6L5YQT3</accession>
<evidence type="ECO:0000313" key="2">
    <source>
        <dbReference type="EMBL" id="MST74770.1"/>
    </source>
</evidence>
<dbReference type="RefSeq" id="WP_154429739.1">
    <property type="nucleotide sequence ID" value="NZ_VUNI01000009.1"/>
</dbReference>
<name>A0A6L5YQT3_9FIRM</name>
<proteinExistence type="predicted"/>
<sequence>MFFNEVYFSPQVQKERDQVAAERGDLSALIRFNYKHEEISHLKELERWGVKLKYLPIADMCVKQNKMNDAEHFLQMAYQNKEENAAYKFALFWEMAGNREKAIEKLMEVYQTPKEKCYLSACQRLRTKYQVKIQMPQEIVDKEKKVRDSVLDMSEHPFSQYPVRYIVWYVMLGIAGFMALFVSIIFAIPFAITIYLFRKNRYRKPMLEWEDLQSEYLDYCNEFGQEYKDDPDLGPVNADDAENEPKQRDYQKTVLGCDGVEFKDDEEAYAKALAQHRIDRDELTKKIHHIKMNHLIQRFYKGEKWLMPILVIMYHLKFDGEKFIGDAYGQADFPIVSMDMTKSSTLKEADEPLQGTCFYSDQI</sequence>
<gene>
    <name evidence="2" type="ORF">FYJ75_06910</name>
</gene>
<keyword evidence="1" id="KW-0812">Transmembrane</keyword>